<evidence type="ECO:0000256" key="6">
    <source>
        <dbReference type="ARBA" id="ARBA00022842"/>
    </source>
</evidence>
<keyword evidence="6 10" id="KW-0460">Magnesium</keyword>
<comment type="catalytic activity">
    <reaction evidence="10">
        <text>ITP + H2O = IMP + diphosphate + H(+)</text>
        <dbReference type="Rhea" id="RHEA:29399"/>
        <dbReference type="ChEBI" id="CHEBI:15377"/>
        <dbReference type="ChEBI" id="CHEBI:15378"/>
        <dbReference type="ChEBI" id="CHEBI:33019"/>
        <dbReference type="ChEBI" id="CHEBI:58053"/>
        <dbReference type="ChEBI" id="CHEBI:61402"/>
        <dbReference type="EC" id="3.6.1.66"/>
    </reaction>
</comment>
<evidence type="ECO:0000256" key="11">
    <source>
        <dbReference type="RuleBase" id="RU003781"/>
    </source>
</evidence>
<evidence type="ECO:0000256" key="10">
    <source>
        <dbReference type="HAMAP-Rule" id="MF_01405"/>
    </source>
</evidence>
<organism evidence="12 13">
    <name type="scientific">Candidatus Stercoripulliclostridium pullicola</name>
    <dbReference type="NCBI Taxonomy" id="2840953"/>
    <lineage>
        <taxon>Bacteria</taxon>
        <taxon>Bacillati</taxon>
        <taxon>Bacillota</taxon>
        <taxon>Clostridia</taxon>
        <taxon>Eubacteriales</taxon>
        <taxon>Candidatus Stercoripulliclostridium</taxon>
    </lineage>
</organism>
<comment type="caution">
    <text evidence="12">The sequence shown here is derived from an EMBL/GenBank/DDBJ whole genome shotgun (WGS) entry which is preliminary data.</text>
</comment>
<dbReference type="GO" id="GO:0017111">
    <property type="term" value="F:ribonucleoside triphosphate phosphatase activity"/>
    <property type="evidence" value="ECO:0007669"/>
    <property type="project" value="InterPro"/>
</dbReference>
<feature type="binding site" evidence="10">
    <location>
        <begin position="178"/>
        <end position="179"/>
    </location>
    <ligand>
        <name>substrate</name>
    </ligand>
</feature>
<evidence type="ECO:0000256" key="4">
    <source>
        <dbReference type="ARBA" id="ARBA00022741"/>
    </source>
</evidence>
<reference evidence="12" key="1">
    <citation type="submission" date="2020-10" db="EMBL/GenBank/DDBJ databases">
        <authorList>
            <person name="Gilroy R."/>
        </authorList>
    </citation>
    <scope>NUCLEOTIDE SEQUENCE</scope>
    <source>
        <strain evidence="12">517</strain>
    </source>
</reference>
<evidence type="ECO:0000256" key="7">
    <source>
        <dbReference type="ARBA" id="ARBA00023080"/>
    </source>
</evidence>
<feature type="binding site" evidence="10">
    <location>
        <begin position="8"/>
        <end position="13"/>
    </location>
    <ligand>
        <name>substrate</name>
    </ligand>
</feature>
<evidence type="ECO:0000313" key="12">
    <source>
        <dbReference type="EMBL" id="MBO8423851.1"/>
    </source>
</evidence>
<sequence length="190" mass="20418">MQELVAATNNPHKLSEFRSILGDKFVIRSLKEEGVAVEIDEDADTFYGNAYKKAKTVAELTGKPALADDSGLMVDALGGAPGVYSARYGGEDGNSELNRAKLLKEMSSAENRKARFISCIVLYYPDGRSVSAEGITEGSILTEEKGENGFGYDCLFYSDDLGMSFGEADPDMKNGVSHRGRALGALLAKL</sequence>
<dbReference type="GO" id="GO:0009146">
    <property type="term" value="P:purine nucleoside triphosphate catabolic process"/>
    <property type="evidence" value="ECO:0007669"/>
    <property type="project" value="UniProtKB-UniRule"/>
</dbReference>
<comment type="similarity">
    <text evidence="1 10 11">Belongs to the HAM1 NTPase family.</text>
</comment>
<dbReference type="GO" id="GO:0035870">
    <property type="term" value="F:dITP diphosphatase activity"/>
    <property type="evidence" value="ECO:0007669"/>
    <property type="project" value="UniProtKB-UniRule"/>
</dbReference>
<dbReference type="InterPro" id="IPR029001">
    <property type="entry name" value="ITPase-like_fam"/>
</dbReference>
<evidence type="ECO:0000256" key="5">
    <source>
        <dbReference type="ARBA" id="ARBA00022801"/>
    </source>
</evidence>
<dbReference type="EC" id="3.6.1.66" evidence="10"/>
<comment type="function">
    <text evidence="10">Pyrophosphatase that catalyzes the hydrolysis of nucleoside triphosphates to their monophosphate derivatives, with a high preference for the non-canonical purine nucleotides XTP (xanthosine triphosphate), dITP (deoxyinosine triphosphate) and ITP. Seems to function as a house-cleaning enzyme that removes non-canonical purine nucleotides from the nucleotide pool, thus preventing their incorporation into DNA/RNA and avoiding chromosomal lesions.</text>
</comment>
<evidence type="ECO:0000256" key="1">
    <source>
        <dbReference type="ARBA" id="ARBA00008023"/>
    </source>
</evidence>
<accession>A0A940ICT8</accession>
<feature type="binding site" evidence="10">
    <location>
        <position position="40"/>
    </location>
    <ligand>
        <name>Mg(2+)</name>
        <dbReference type="ChEBI" id="CHEBI:18420"/>
    </ligand>
</feature>
<reference evidence="12" key="2">
    <citation type="journal article" date="2021" name="PeerJ">
        <title>Extensive microbial diversity within the chicken gut microbiome revealed by metagenomics and culture.</title>
        <authorList>
            <person name="Gilroy R."/>
            <person name="Ravi A."/>
            <person name="Getino M."/>
            <person name="Pursley I."/>
            <person name="Horton D.L."/>
            <person name="Alikhan N.F."/>
            <person name="Baker D."/>
            <person name="Gharbi K."/>
            <person name="Hall N."/>
            <person name="Watson M."/>
            <person name="Adriaenssens E.M."/>
            <person name="Foster-Nyarko E."/>
            <person name="Jarju S."/>
            <person name="Secka A."/>
            <person name="Antonio M."/>
            <person name="Oren A."/>
            <person name="Chaudhuri R.R."/>
            <person name="La Ragione R."/>
            <person name="Hildebrand F."/>
            <person name="Pallen M.J."/>
        </authorList>
    </citation>
    <scope>NUCLEOTIDE SEQUENCE</scope>
    <source>
        <strain evidence="12">517</strain>
    </source>
</reference>
<dbReference type="InterPro" id="IPR002637">
    <property type="entry name" value="RdgB/HAM1"/>
</dbReference>
<dbReference type="AlphaFoldDB" id="A0A940ICT8"/>
<dbReference type="Proteomes" id="UP000727857">
    <property type="component" value="Unassembled WGS sequence"/>
</dbReference>
<dbReference type="FunFam" id="3.90.950.10:FF:000001">
    <property type="entry name" value="dITP/XTP pyrophosphatase"/>
    <property type="match status" value="1"/>
</dbReference>
<feature type="binding site" evidence="10">
    <location>
        <position position="70"/>
    </location>
    <ligand>
        <name>substrate</name>
    </ligand>
</feature>
<feature type="binding site" evidence="10">
    <location>
        <begin position="150"/>
        <end position="153"/>
    </location>
    <ligand>
        <name>substrate</name>
    </ligand>
</feature>
<gene>
    <name evidence="12" type="primary">rdgB</name>
    <name evidence="12" type="ORF">IAB16_02375</name>
</gene>
<evidence type="ECO:0000256" key="8">
    <source>
        <dbReference type="ARBA" id="ARBA00051875"/>
    </source>
</evidence>
<evidence type="ECO:0000256" key="2">
    <source>
        <dbReference type="ARBA" id="ARBA00011738"/>
    </source>
</evidence>
<feature type="binding site" evidence="10">
    <location>
        <position position="173"/>
    </location>
    <ligand>
        <name>substrate</name>
    </ligand>
</feature>
<dbReference type="PANTHER" id="PTHR11067">
    <property type="entry name" value="INOSINE TRIPHOSPHATE PYROPHOSPHATASE/HAM1 PROTEIN"/>
    <property type="match status" value="1"/>
</dbReference>
<comment type="catalytic activity">
    <reaction evidence="8 10">
        <text>dITP + H2O = dIMP + diphosphate + H(+)</text>
        <dbReference type="Rhea" id="RHEA:28342"/>
        <dbReference type="ChEBI" id="CHEBI:15377"/>
        <dbReference type="ChEBI" id="CHEBI:15378"/>
        <dbReference type="ChEBI" id="CHEBI:33019"/>
        <dbReference type="ChEBI" id="CHEBI:61194"/>
        <dbReference type="ChEBI" id="CHEBI:61382"/>
        <dbReference type="EC" id="3.6.1.66"/>
    </reaction>
</comment>
<evidence type="ECO:0000256" key="3">
    <source>
        <dbReference type="ARBA" id="ARBA00022723"/>
    </source>
</evidence>
<comment type="subunit">
    <text evidence="2 10">Homodimer.</text>
</comment>
<dbReference type="PANTHER" id="PTHR11067:SF9">
    <property type="entry name" value="INOSINE TRIPHOSPHATE PYROPHOSPHATASE"/>
    <property type="match status" value="1"/>
</dbReference>
<feature type="binding site" evidence="10">
    <location>
        <position position="69"/>
    </location>
    <ligand>
        <name>Mg(2+)</name>
        <dbReference type="ChEBI" id="CHEBI:18420"/>
    </ligand>
</feature>
<dbReference type="GO" id="GO:0005829">
    <property type="term" value="C:cytosol"/>
    <property type="evidence" value="ECO:0007669"/>
    <property type="project" value="TreeGrafter"/>
</dbReference>
<feature type="active site" description="Proton acceptor" evidence="10">
    <location>
        <position position="69"/>
    </location>
</feature>
<dbReference type="GO" id="GO:0046872">
    <property type="term" value="F:metal ion binding"/>
    <property type="evidence" value="ECO:0007669"/>
    <property type="project" value="UniProtKB-KW"/>
</dbReference>
<dbReference type="GO" id="GO:0000166">
    <property type="term" value="F:nucleotide binding"/>
    <property type="evidence" value="ECO:0007669"/>
    <property type="project" value="UniProtKB-KW"/>
</dbReference>
<dbReference type="InterPro" id="IPR020922">
    <property type="entry name" value="dITP/XTP_pyrophosphatase"/>
</dbReference>
<dbReference type="GO" id="GO:0009117">
    <property type="term" value="P:nucleotide metabolic process"/>
    <property type="evidence" value="ECO:0007669"/>
    <property type="project" value="UniProtKB-KW"/>
</dbReference>
<keyword evidence="3 10" id="KW-0479">Metal-binding</keyword>
<keyword evidence="5 10" id="KW-0378">Hydrolase</keyword>
<evidence type="ECO:0000256" key="9">
    <source>
        <dbReference type="ARBA" id="ARBA00052017"/>
    </source>
</evidence>
<dbReference type="HAMAP" id="MF_01405">
    <property type="entry name" value="Non_canon_purine_NTPase"/>
    <property type="match status" value="1"/>
</dbReference>
<dbReference type="NCBIfam" id="TIGR00042">
    <property type="entry name" value="RdgB/HAM1 family non-canonical purine NTP pyrophosphatase"/>
    <property type="match status" value="1"/>
</dbReference>
<evidence type="ECO:0000313" key="13">
    <source>
        <dbReference type="Proteomes" id="UP000727857"/>
    </source>
</evidence>
<dbReference type="CDD" id="cd00515">
    <property type="entry name" value="HAM1"/>
    <property type="match status" value="1"/>
</dbReference>
<comment type="cofactor">
    <cofactor evidence="10">
        <name>Mg(2+)</name>
        <dbReference type="ChEBI" id="CHEBI:18420"/>
    </cofactor>
    <text evidence="10">Binds 1 Mg(2+) ion per subunit.</text>
</comment>
<dbReference type="SUPFAM" id="SSF52972">
    <property type="entry name" value="ITPase-like"/>
    <property type="match status" value="1"/>
</dbReference>
<comment type="catalytic activity">
    <reaction evidence="9 10">
        <text>XTP + H2O = XMP + diphosphate + H(+)</text>
        <dbReference type="Rhea" id="RHEA:28610"/>
        <dbReference type="ChEBI" id="CHEBI:15377"/>
        <dbReference type="ChEBI" id="CHEBI:15378"/>
        <dbReference type="ChEBI" id="CHEBI:33019"/>
        <dbReference type="ChEBI" id="CHEBI:57464"/>
        <dbReference type="ChEBI" id="CHEBI:61314"/>
        <dbReference type="EC" id="3.6.1.66"/>
    </reaction>
</comment>
<keyword evidence="7 10" id="KW-0546">Nucleotide metabolism</keyword>
<proteinExistence type="inferred from homology"/>
<dbReference type="EMBL" id="JADINF010000060">
    <property type="protein sequence ID" value="MBO8423851.1"/>
    <property type="molecule type" value="Genomic_DNA"/>
</dbReference>
<dbReference type="GO" id="GO:0036220">
    <property type="term" value="F:ITP diphosphatase activity"/>
    <property type="evidence" value="ECO:0007669"/>
    <property type="project" value="UniProtKB-UniRule"/>
</dbReference>
<dbReference type="GO" id="GO:0036222">
    <property type="term" value="F:XTP diphosphatase activity"/>
    <property type="evidence" value="ECO:0007669"/>
    <property type="project" value="UniProtKB-UniRule"/>
</dbReference>
<protein>
    <recommendedName>
        <fullName evidence="10">dITP/XTP pyrophosphatase</fullName>
        <ecNumber evidence="10">3.6.1.66</ecNumber>
    </recommendedName>
    <alternativeName>
        <fullName evidence="10">Non-canonical purine NTP pyrophosphatase</fullName>
    </alternativeName>
    <alternativeName>
        <fullName evidence="10">Non-standard purine NTP pyrophosphatase</fullName>
    </alternativeName>
    <alternativeName>
        <fullName evidence="10">Nucleoside-triphosphate diphosphatase</fullName>
    </alternativeName>
    <alternativeName>
        <fullName evidence="10">Nucleoside-triphosphate pyrophosphatase</fullName>
        <shortName evidence="10">NTPase</shortName>
    </alternativeName>
</protein>
<name>A0A940ICT8_9FIRM</name>
<keyword evidence="4 10" id="KW-0547">Nucleotide-binding</keyword>
<dbReference type="Gene3D" id="3.90.950.10">
    <property type="match status" value="1"/>
</dbReference>
<dbReference type="Pfam" id="PF01725">
    <property type="entry name" value="Ham1p_like"/>
    <property type="match status" value="1"/>
</dbReference>